<evidence type="ECO:0000256" key="7">
    <source>
        <dbReference type="ARBA" id="ARBA00022927"/>
    </source>
</evidence>
<feature type="region of interest" description="Disordered" evidence="13">
    <location>
        <begin position="456"/>
        <end position="488"/>
    </location>
</feature>
<name>A0A1L9SC28_9EURO</name>
<evidence type="ECO:0000256" key="2">
    <source>
        <dbReference type="ARBA" id="ARBA00004567"/>
    </source>
</evidence>
<proteinExistence type="inferred from homology"/>
<evidence type="ECO:0000256" key="13">
    <source>
        <dbReference type="SAM" id="MobiDB-lite"/>
    </source>
</evidence>
<dbReference type="STRING" id="1073090.A0A1L9SC28"/>
<dbReference type="VEuPathDB" id="FungiDB:ASPZODRAFT_144681"/>
<dbReference type="PANTHER" id="PTHR13269">
    <property type="entry name" value="NUCLEOPORIN NDC1"/>
    <property type="match status" value="1"/>
</dbReference>
<keyword evidence="4" id="KW-0813">Transport</keyword>
<dbReference type="GO" id="GO:0015031">
    <property type="term" value="P:protein transport"/>
    <property type="evidence" value="ECO:0007669"/>
    <property type="project" value="UniProtKB-KW"/>
</dbReference>
<keyword evidence="7" id="KW-0653">Protein transport</keyword>
<evidence type="ECO:0000256" key="11">
    <source>
        <dbReference type="ARBA" id="ARBA00023136"/>
    </source>
</evidence>
<dbReference type="GO" id="GO:0070762">
    <property type="term" value="C:nuclear pore transmembrane ring"/>
    <property type="evidence" value="ECO:0007669"/>
    <property type="project" value="TreeGrafter"/>
</dbReference>
<dbReference type="RefSeq" id="XP_022579236.1">
    <property type="nucleotide sequence ID" value="XM_022725033.1"/>
</dbReference>
<dbReference type="GO" id="GO:0051028">
    <property type="term" value="P:mRNA transport"/>
    <property type="evidence" value="ECO:0007669"/>
    <property type="project" value="UniProtKB-KW"/>
</dbReference>
<keyword evidence="6" id="KW-0509">mRNA transport</keyword>
<evidence type="ECO:0000256" key="3">
    <source>
        <dbReference type="ARBA" id="ARBA00005760"/>
    </source>
</evidence>
<dbReference type="AlphaFoldDB" id="A0A1L9SC28"/>
<dbReference type="Pfam" id="PF09531">
    <property type="entry name" value="Ndc1_Nup"/>
    <property type="match status" value="1"/>
</dbReference>
<dbReference type="PANTHER" id="PTHR13269:SF6">
    <property type="entry name" value="NUCLEOPORIN NDC1"/>
    <property type="match status" value="1"/>
</dbReference>
<evidence type="ECO:0000256" key="9">
    <source>
        <dbReference type="ARBA" id="ARBA00023010"/>
    </source>
</evidence>
<protein>
    <recommendedName>
        <fullName evidence="17">Nucleoporin NDC1</fullName>
    </recommendedName>
</protein>
<evidence type="ECO:0000313" key="16">
    <source>
        <dbReference type="Proteomes" id="UP000184188"/>
    </source>
</evidence>
<evidence type="ECO:0000256" key="1">
    <source>
        <dbReference type="ARBA" id="ARBA00004232"/>
    </source>
</evidence>
<evidence type="ECO:0000256" key="14">
    <source>
        <dbReference type="SAM" id="Phobius"/>
    </source>
</evidence>
<dbReference type="EMBL" id="KV878347">
    <property type="protein sequence ID" value="OJJ44726.1"/>
    <property type="molecule type" value="Genomic_DNA"/>
</dbReference>
<gene>
    <name evidence="15" type="ORF">ASPZODRAFT_144681</name>
</gene>
<dbReference type="GO" id="GO:0031965">
    <property type="term" value="C:nuclear membrane"/>
    <property type="evidence" value="ECO:0007669"/>
    <property type="project" value="UniProtKB-SubCell"/>
</dbReference>
<evidence type="ECO:0000256" key="6">
    <source>
        <dbReference type="ARBA" id="ARBA00022816"/>
    </source>
</evidence>
<sequence>MAVARPRPYRRILTSALHRRFVHASALSLLVCYIISFVIGEKTSLFWSWFPIGICGFRTILLFVSSLVVFVLRVGQMHIGTRTTTSPITTFKHLFPLHIVQTFGWYMFSAWWFSEVYVWSAPTSANLGWVKPGRINERPSLNERPIYLHTYHMLLAIVQAVFHLYCDYDRITIPVAKGGSAADQRTHPVESVSKRIQRTLPRVIITGFTRSAIIAAASPFIYSIFLRRVTWRFTLYFAKLFWNFSRSSAEPPGLVPPLGLSLLARSVISGGLLLLCWQTSNLFFTSFIGKEPLKRGQPLTAEAKDPNGSLLNGLMAKKEVVSTFAFWELSFISQRFPDRRKAIFSDIDREGGAAWSQILTASTETIKGITTRIDQHNNPPSSQRPVAPAEKPQPVLQTLPRLTDPPKEGNFFAPSPKGTSRQERFGEALSSTAKAYGKSADWTPTARARARDAFERASSAVLSPERKQKLLGSSSEPKLLTGPPSARTPESLNPLLAQLLRSPLGHPVRQTYAQRLSNIVLGRPYASLCPIVDAIESLTRLLIASLAEDQYGKVQADVPHVVRLFTHTLLTLDAFVASGLDVHWSDVSFPPSSQPQAQALARRVPDVDLVLDALRSSLSELLVAFGPYARDIGLVEKDLRLAREAASLVDADDVFR</sequence>
<comment type="similarity">
    <text evidence="3">Belongs to the NDC1 family.</text>
</comment>
<dbReference type="OrthoDB" id="67850at2759"/>
<evidence type="ECO:0000256" key="5">
    <source>
        <dbReference type="ARBA" id="ARBA00022692"/>
    </source>
</evidence>
<evidence type="ECO:0008006" key="17">
    <source>
        <dbReference type="Google" id="ProtNLM"/>
    </source>
</evidence>
<dbReference type="InterPro" id="IPR019049">
    <property type="entry name" value="Nucleoporin_prot_Ndc1/Nup"/>
</dbReference>
<dbReference type="GO" id="GO:0005816">
    <property type="term" value="C:spindle pole body"/>
    <property type="evidence" value="ECO:0007669"/>
    <property type="project" value="TreeGrafter"/>
</dbReference>
<dbReference type="GO" id="GO:0006999">
    <property type="term" value="P:nuclear pore organization"/>
    <property type="evidence" value="ECO:0007669"/>
    <property type="project" value="TreeGrafter"/>
</dbReference>
<accession>A0A1L9SC28</accession>
<feature type="transmembrane region" description="Helical" evidence="14">
    <location>
        <begin position="21"/>
        <end position="40"/>
    </location>
</feature>
<organism evidence="15 16">
    <name type="scientific">Penicilliopsis zonata CBS 506.65</name>
    <dbReference type="NCBI Taxonomy" id="1073090"/>
    <lineage>
        <taxon>Eukaryota</taxon>
        <taxon>Fungi</taxon>
        <taxon>Dikarya</taxon>
        <taxon>Ascomycota</taxon>
        <taxon>Pezizomycotina</taxon>
        <taxon>Eurotiomycetes</taxon>
        <taxon>Eurotiomycetidae</taxon>
        <taxon>Eurotiales</taxon>
        <taxon>Aspergillaceae</taxon>
        <taxon>Penicilliopsis</taxon>
    </lineage>
</organism>
<feature type="transmembrane region" description="Helical" evidence="14">
    <location>
        <begin position="203"/>
        <end position="225"/>
    </location>
</feature>
<dbReference type="GeneID" id="34611498"/>
<keyword evidence="8 14" id="KW-1133">Transmembrane helix</keyword>
<evidence type="ECO:0000313" key="15">
    <source>
        <dbReference type="EMBL" id="OJJ44726.1"/>
    </source>
</evidence>
<keyword evidence="10" id="KW-0906">Nuclear pore complex</keyword>
<keyword evidence="12" id="KW-0539">Nucleus</keyword>
<dbReference type="Proteomes" id="UP000184188">
    <property type="component" value="Unassembled WGS sequence"/>
</dbReference>
<keyword evidence="5 14" id="KW-0812">Transmembrane</keyword>
<evidence type="ECO:0000256" key="12">
    <source>
        <dbReference type="ARBA" id="ARBA00023242"/>
    </source>
</evidence>
<reference evidence="16" key="1">
    <citation type="journal article" date="2017" name="Genome Biol.">
        <title>Comparative genomics reveals high biological diversity and specific adaptations in the industrially and medically important fungal genus Aspergillus.</title>
        <authorList>
            <person name="de Vries R.P."/>
            <person name="Riley R."/>
            <person name="Wiebenga A."/>
            <person name="Aguilar-Osorio G."/>
            <person name="Amillis S."/>
            <person name="Uchima C.A."/>
            <person name="Anderluh G."/>
            <person name="Asadollahi M."/>
            <person name="Askin M."/>
            <person name="Barry K."/>
            <person name="Battaglia E."/>
            <person name="Bayram O."/>
            <person name="Benocci T."/>
            <person name="Braus-Stromeyer S.A."/>
            <person name="Caldana C."/>
            <person name="Canovas D."/>
            <person name="Cerqueira G.C."/>
            <person name="Chen F."/>
            <person name="Chen W."/>
            <person name="Choi C."/>
            <person name="Clum A."/>
            <person name="Dos Santos R.A."/>
            <person name="Damasio A.R."/>
            <person name="Diallinas G."/>
            <person name="Emri T."/>
            <person name="Fekete E."/>
            <person name="Flipphi M."/>
            <person name="Freyberg S."/>
            <person name="Gallo A."/>
            <person name="Gournas C."/>
            <person name="Habgood R."/>
            <person name="Hainaut M."/>
            <person name="Harispe M.L."/>
            <person name="Henrissat B."/>
            <person name="Hilden K.S."/>
            <person name="Hope R."/>
            <person name="Hossain A."/>
            <person name="Karabika E."/>
            <person name="Karaffa L."/>
            <person name="Karanyi Z."/>
            <person name="Krasevec N."/>
            <person name="Kuo A."/>
            <person name="Kusch H."/>
            <person name="LaButti K."/>
            <person name="Lagendijk E.L."/>
            <person name="Lapidus A."/>
            <person name="Levasseur A."/>
            <person name="Lindquist E."/>
            <person name="Lipzen A."/>
            <person name="Logrieco A.F."/>
            <person name="MacCabe A."/>
            <person name="Maekelae M.R."/>
            <person name="Malavazi I."/>
            <person name="Melin P."/>
            <person name="Meyer V."/>
            <person name="Mielnichuk N."/>
            <person name="Miskei M."/>
            <person name="Molnar A.P."/>
            <person name="Mule G."/>
            <person name="Ngan C.Y."/>
            <person name="Orejas M."/>
            <person name="Orosz E."/>
            <person name="Ouedraogo J.P."/>
            <person name="Overkamp K.M."/>
            <person name="Park H.-S."/>
            <person name="Perrone G."/>
            <person name="Piumi F."/>
            <person name="Punt P.J."/>
            <person name="Ram A.F."/>
            <person name="Ramon A."/>
            <person name="Rauscher S."/>
            <person name="Record E."/>
            <person name="Riano-Pachon D.M."/>
            <person name="Robert V."/>
            <person name="Roehrig J."/>
            <person name="Ruller R."/>
            <person name="Salamov A."/>
            <person name="Salih N.S."/>
            <person name="Samson R.A."/>
            <person name="Sandor E."/>
            <person name="Sanguinetti M."/>
            <person name="Schuetze T."/>
            <person name="Sepcic K."/>
            <person name="Shelest E."/>
            <person name="Sherlock G."/>
            <person name="Sophianopoulou V."/>
            <person name="Squina F.M."/>
            <person name="Sun H."/>
            <person name="Susca A."/>
            <person name="Todd R.B."/>
            <person name="Tsang A."/>
            <person name="Unkles S.E."/>
            <person name="van de Wiele N."/>
            <person name="van Rossen-Uffink D."/>
            <person name="Oliveira J.V."/>
            <person name="Vesth T.C."/>
            <person name="Visser J."/>
            <person name="Yu J.-H."/>
            <person name="Zhou M."/>
            <person name="Andersen M.R."/>
            <person name="Archer D.B."/>
            <person name="Baker S.E."/>
            <person name="Benoit I."/>
            <person name="Brakhage A.A."/>
            <person name="Braus G.H."/>
            <person name="Fischer R."/>
            <person name="Frisvad J.C."/>
            <person name="Goldman G.H."/>
            <person name="Houbraken J."/>
            <person name="Oakley B."/>
            <person name="Pocsi I."/>
            <person name="Scazzocchio C."/>
            <person name="Seiboth B."/>
            <person name="vanKuyk P.A."/>
            <person name="Wortman J."/>
            <person name="Dyer P.S."/>
            <person name="Grigoriev I.V."/>
        </authorList>
    </citation>
    <scope>NUCLEOTIDE SEQUENCE [LARGE SCALE GENOMIC DNA]</scope>
    <source>
        <strain evidence="16">CBS 506.65</strain>
    </source>
</reference>
<dbReference type="GO" id="GO:0070631">
    <property type="term" value="P:spindle pole body localization"/>
    <property type="evidence" value="ECO:0007669"/>
    <property type="project" value="TreeGrafter"/>
</dbReference>
<evidence type="ECO:0000256" key="10">
    <source>
        <dbReference type="ARBA" id="ARBA00023132"/>
    </source>
</evidence>
<dbReference type="GO" id="GO:0106166">
    <property type="term" value="F:spindle pole body-nuclear membrane anchor activity"/>
    <property type="evidence" value="ECO:0007669"/>
    <property type="project" value="TreeGrafter"/>
</dbReference>
<feature type="region of interest" description="Disordered" evidence="13">
    <location>
        <begin position="372"/>
        <end position="426"/>
    </location>
</feature>
<comment type="subcellular location">
    <subcellularLocation>
        <location evidence="1">Nucleus membrane</location>
        <topology evidence="1">Multi-pass membrane protein</topology>
    </subcellularLocation>
    <subcellularLocation>
        <location evidence="2">Nucleus</location>
        <location evidence="2">Nuclear pore complex</location>
    </subcellularLocation>
</comment>
<feature type="transmembrane region" description="Helical" evidence="14">
    <location>
        <begin position="46"/>
        <end position="72"/>
    </location>
</feature>
<evidence type="ECO:0000256" key="8">
    <source>
        <dbReference type="ARBA" id="ARBA00022989"/>
    </source>
</evidence>
<keyword evidence="11 14" id="KW-0472">Membrane</keyword>
<keyword evidence="16" id="KW-1185">Reference proteome</keyword>
<evidence type="ECO:0000256" key="4">
    <source>
        <dbReference type="ARBA" id="ARBA00022448"/>
    </source>
</evidence>
<keyword evidence="9" id="KW-0811">Translocation</keyword>